<evidence type="ECO:0000256" key="1">
    <source>
        <dbReference type="ARBA" id="ARBA00023122"/>
    </source>
</evidence>
<dbReference type="InterPro" id="IPR000644">
    <property type="entry name" value="CBS_dom"/>
</dbReference>
<feature type="domain" description="CBS" evidence="3">
    <location>
        <begin position="124"/>
        <end position="180"/>
    </location>
</feature>
<evidence type="ECO:0000313" key="5">
    <source>
        <dbReference type="EMBL" id="QXJ36203.1"/>
    </source>
</evidence>
<dbReference type="EMBL" id="CP077713">
    <property type="protein sequence ID" value="QXJ36203.1"/>
    <property type="molecule type" value="Genomic_DNA"/>
</dbReference>
<reference evidence="4 7" key="1">
    <citation type="journal article" date="2021" name="Environ. Microbiol.">
        <title>New insights into the diversity and evolution of the archaeal mobilome from three complete genomes of Saccharolobus shibatae.</title>
        <authorList>
            <person name="Medvedeva S."/>
            <person name="Brandt D."/>
            <person name="Cvirkaite-Krupovic V."/>
            <person name="Liu Y."/>
            <person name="Severinov K."/>
            <person name="Ishino S."/>
            <person name="Ishino Y."/>
            <person name="Prangishvili D."/>
            <person name="Kalinowski J."/>
            <person name="Krupovic M."/>
        </authorList>
    </citation>
    <scope>NUCLEOTIDE SEQUENCE</scope>
    <source>
        <strain evidence="4">BEU9</strain>
        <strain evidence="5 7">S38A</strain>
    </source>
</reference>
<organism evidence="4 6">
    <name type="scientific">Saccharolobus shibatae</name>
    <dbReference type="NCBI Taxonomy" id="2286"/>
    <lineage>
        <taxon>Archaea</taxon>
        <taxon>Thermoproteota</taxon>
        <taxon>Thermoprotei</taxon>
        <taxon>Sulfolobales</taxon>
        <taxon>Sulfolobaceae</taxon>
        <taxon>Saccharolobus</taxon>
    </lineage>
</organism>
<dbReference type="AlphaFoldDB" id="A0A8F5BXE3"/>
<proteinExistence type="predicted"/>
<accession>A0A8F5BXE3</accession>
<dbReference type="PANTHER" id="PTHR43080:SF2">
    <property type="entry name" value="CBS DOMAIN-CONTAINING PROTEIN"/>
    <property type="match status" value="1"/>
</dbReference>
<dbReference type="SMART" id="SM00116">
    <property type="entry name" value="CBS"/>
    <property type="match status" value="3"/>
</dbReference>
<evidence type="ECO:0000313" key="7">
    <source>
        <dbReference type="Proteomes" id="UP000694036"/>
    </source>
</evidence>
<evidence type="ECO:0000313" key="4">
    <source>
        <dbReference type="EMBL" id="QXJ33086.1"/>
    </source>
</evidence>
<dbReference type="Proteomes" id="UP000693941">
    <property type="component" value="Chromosome"/>
</dbReference>
<evidence type="ECO:0000313" key="6">
    <source>
        <dbReference type="Proteomes" id="UP000693941"/>
    </source>
</evidence>
<dbReference type="GeneID" id="65561164"/>
<dbReference type="InterPro" id="IPR051257">
    <property type="entry name" value="Diverse_CBS-Domain"/>
</dbReference>
<evidence type="ECO:0000259" key="3">
    <source>
        <dbReference type="PROSITE" id="PS51371"/>
    </source>
</evidence>
<dbReference type="PANTHER" id="PTHR43080">
    <property type="entry name" value="CBS DOMAIN-CONTAINING PROTEIN CBSX3, MITOCHONDRIAL"/>
    <property type="match status" value="1"/>
</dbReference>
<gene>
    <name evidence="4" type="ORF">J5U21_02754</name>
    <name evidence="5" type="ORF">J5U22_02767</name>
</gene>
<dbReference type="Proteomes" id="UP000694036">
    <property type="component" value="Chromosome"/>
</dbReference>
<feature type="domain" description="CBS" evidence="3">
    <location>
        <begin position="1"/>
        <end position="62"/>
    </location>
</feature>
<evidence type="ECO:0000256" key="2">
    <source>
        <dbReference type="PROSITE-ProRule" id="PRU00703"/>
    </source>
</evidence>
<keyword evidence="7" id="KW-1185">Reference proteome</keyword>
<keyword evidence="1 2" id="KW-0129">CBS domain</keyword>
<protein>
    <submittedName>
        <fullName evidence="5">Putative CBS-domain protein</fullName>
    </submittedName>
</protein>
<dbReference type="Pfam" id="PF00571">
    <property type="entry name" value="CBS"/>
    <property type="match status" value="3"/>
</dbReference>
<dbReference type="EMBL" id="CP077715">
    <property type="protein sequence ID" value="QXJ33086.1"/>
    <property type="molecule type" value="Genomic_DNA"/>
</dbReference>
<dbReference type="PROSITE" id="PS51371">
    <property type="entry name" value="CBS"/>
    <property type="match status" value="2"/>
</dbReference>
<dbReference type="RefSeq" id="WP_218258603.1">
    <property type="nucleotide sequence ID" value="NZ_CP077713.1"/>
</dbReference>
<name>A0A8F5BXE3_9CREN</name>
<sequence length="240" mass="27255">MSVQISGSEIISLDPNAYVTDALYFMRRNNVRRIVVSNSNNIIGIFTIENAIRQILENRLEVRLNELKLKRPIFIENNDVKSIVRTMINENSDFVIYGGKYIITEKDVVRSFNWSSVKENIESISKDAIVVQPFTKISTCIEIMLKNNIRHLPVVNGIALGIISARDIAYSYDSITGNTIVEKIMNVNLVTADDNNEVNEAVNLMMERNVGSLIIKTSVKNKVKILTNRDLIKLIFSYIL</sequence>